<dbReference type="CTD" id="353322"/>
<dbReference type="RefSeq" id="XP_030047355.1">
    <property type="nucleotide sequence ID" value="XM_030191495.1"/>
</dbReference>
<dbReference type="AlphaFoldDB" id="A0A6P7X9U7"/>
<dbReference type="SUPFAM" id="SSF48403">
    <property type="entry name" value="Ankyrin repeat"/>
    <property type="match status" value="1"/>
</dbReference>
<dbReference type="PANTHER" id="PTHR24201:SF0">
    <property type="entry name" value="ANKYRIN REPEAT DOMAIN-CONTAINING PROTEIN 37"/>
    <property type="match status" value="1"/>
</dbReference>
<dbReference type="InterPro" id="IPR050776">
    <property type="entry name" value="Ank_Repeat/CDKN_Inhibitor"/>
</dbReference>
<evidence type="ECO:0000256" key="4">
    <source>
        <dbReference type="SAM" id="MobiDB-lite"/>
    </source>
</evidence>
<dbReference type="PROSITE" id="PS50297">
    <property type="entry name" value="ANK_REP_REGION"/>
    <property type="match status" value="1"/>
</dbReference>
<gene>
    <name evidence="6" type="primary">ANKRD37</name>
</gene>
<feature type="repeat" description="ANK" evidence="3">
    <location>
        <begin position="62"/>
        <end position="94"/>
    </location>
</feature>
<dbReference type="Gene3D" id="1.25.40.20">
    <property type="entry name" value="Ankyrin repeat-containing domain"/>
    <property type="match status" value="1"/>
</dbReference>
<feature type="region of interest" description="Disordered" evidence="4">
    <location>
        <begin position="142"/>
        <end position="167"/>
    </location>
</feature>
<keyword evidence="5" id="KW-1185">Reference proteome</keyword>
<dbReference type="SMART" id="SM00248">
    <property type="entry name" value="ANK"/>
    <property type="match status" value="3"/>
</dbReference>
<reference evidence="6" key="1">
    <citation type="submission" date="2025-08" db="UniProtKB">
        <authorList>
            <consortium name="RefSeq"/>
        </authorList>
    </citation>
    <scope>IDENTIFICATION</scope>
</reference>
<dbReference type="Proteomes" id="UP000515156">
    <property type="component" value="Chromosome 2"/>
</dbReference>
<dbReference type="GeneID" id="115461573"/>
<evidence type="ECO:0000256" key="2">
    <source>
        <dbReference type="ARBA" id="ARBA00023043"/>
    </source>
</evidence>
<keyword evidence="2 3" id="KW-0040">ANK repeat</keyword>
<dbReference type="OrthoDB" id="5402602at2759"/>
<proteinExistence type="predicted"/>
<dbReference type="PANTHER" id="PTHR24201">
    <property type="entry name" value="ANK_REP_REGION DOMAIN-CONTAINING PROTEIN"/>
    <property type="match status" value="1"/>
</dbReference>
<dbReference type="InterPro" id="IPR036770">
    <property type="entry name" value="Ankyrin_rpt-contain_sf"/>
</dbReference>
<feature type="repeat" description="ANK" evidence="3">
    <location>
        <begin position="29"/>
        <end position="61"/>
    </location>
</feature>
<dbReference type="FunCoup" id="A0A6P7X9U7">
    <property type="interactions" value="699"/>
</dbReference>
<evidence type="ECO:0000313" key="5">
    <source>
        <dbReference type="Proteomes" id="UP000515156"/>
    </source>
</evidence>
<protein>
    <submittedName>
        <fullName evidence="6">Ankyrin repeat domain-containing protein 37</fullName>
    </submittedName>
</protein>
<accession>A0A6P7X9U7</accession>
<dbReference type="GO" id="GO:0005737">
    <property type="term" value="C:cytoplasm"/>
    <property type="evidence" value="ECO:0007669"/>
    <property type="project" value="TreeGrafter"/>
</dbReference>
<sequence length="167" mass="17970">MLLLDCSSEFDSVRLMETDSAVNAPNDALGQSPAHMAAGRGQAFFLLWQLHTGADVNQQDYFGEAPLHKAAKTGSLACLSLLVASEANIDLCNKNGQTAEDLAWSCGFLDCAQFLAKVKYTYTLKLQALSLAAKSCDQQEEEEAVSPQKRAGSRTAAQAGKRIRLVT</sequence>
<dbReference type="PROSITE" id="PS50088">
    <property type="entry name" value="ANK_REPEAT"/>
    <property type="match status" value="2"/>
</dbReference>
<evidence type="ECO:0000256" key="3">
    <source>
        <dbReference type="PROSITE-ProRule" id="PRU00023"/>
    </source>
</evidence>
<keyword evidence="1" id="KW-0677">Repeat</keyword>
<name>A0A6P7X9U7_9AMPH</name>
<organism evidence="5 6">
    <name type="scientific">Microcaecilia unicolor</name>
    <dbReference type="NCBI Taxonomy" id="1415580"/>
    <lineage>
        <taxon>Eukaryota</taxon>
        <taxon>Metazoa</taxon>
        <taxon>Chordata</taxon>
        <taxon>Craniata</taxon>
        <taxon>Vertebrata</taxon>
        <taxon>Euteleostomi</taxon>
        <taxon>Amphibia</taxon>
        <taxon>Gymnophiona</taxon>
        <taxon>Siphonopidae</taxon>
        <taxon>Microcaecilia</taxon>
    </lineage>
</organism>
<dbReference type="InParanoid" id="A0A6P7X9U7"/>
<evidence type="ECO:0000256" key="1">
    <source>
        <dbReference type="ARBA" id="ARBA00022737"/>
    </source>
</evidence>
<dbReference type="InterPro" id="IPR002110">
    <property type="entry name" value="Ankyrin_rpt"/>
</dbReference>
<dbReference type="Pfam" id="PF12796">
    <property type="entry name" value="Ank_2"/>
    <property type="match status" value="1"/>
</dbReference>
<dbReference type="KEGG" id="muo:115461573"/>
<evidence type="ECO:0000313" key="6">
    <source>
        <dbReference type="RefSeq" id="XP_030047355.1"/>
    </source>
</evidence>